<evidence type="ECO:0000313" key="4">
    <source>
        <dbReference type="Proteomes" id="UP000298805"/>
    </source>
</evidence>
<dbReference type="AlphaFoldDB" id="A0AAJ4RBD6"/>
<dbReference type="EMBL" id="RJVK01000005">
    <property type="protein sequence ID" value="ROR38850.1"/>
    <property type="molecule type" value="Genomic_DNA"/>
</dbReference>
<evidence type="ECO:0000313" key="3">
    <source>
        <dbReference type="Proteomes" id="UP000272781"/>
    </source>
</evidence>
<accession>A0AAJ4RBD6</accession>
<dbReference type="Proteomes" id="UP000272781">
    <property type="component" value="Unassembled WGS sequence"/>
</dbReference>
<reference evidence="2 3" key="2">
    <citation type="submission" date="2018-11" db="EMBL/GenBank/DDBJ databases">
        <title>Genomic Encyclopedia of Type Strains, Phase IV (KMG-IV): sequencing the most valuable type-strain genomes for metagenomic binning, comparative biology and taxonomic classification.</title>
        <authorList>
            <person name="Goeker M."/>
        </authorList>
    </citation>
    <scope>NUCLEOTIDE SEQUENCE [LARGE SCALE GENOMIC DNA]</scope>
    <source>
        <strain evidence="2 3">DSM 27783</strain>
    </source>
</reference>
<dbReference type="Proteomes" id="UP000298805">
    <property type="component" value="Chromosome"/>
</dbReference>
<evidence type="ECO:0000313" key="1">
    <source>
        <dbReference type="EMBL" id="QCI27413.1"/>
    </source>
</evidence>
<gene>
    <name evidence="1" type="ORF">C6V80_00060</name>
    <name evidence="2" type="ORF">EDC58_1765</name>
</gene>
<sequence>MNKRVVILLGILAVLITAFLFKEYLKTLNQLKEEYQYSTKIIKTAKEIEYLKTRFKPIIPRYCKANQNDGKITLTCDNLNSYKLREINRVLKNSKIISLNIEKNKTLKAVLEIEK</sequence>
<dbReference type="EMBL" id="CP027432">
    <property type="protein sequence ID" value="QCI27413.1"/>
    <property type="molecule type" value="Genomic_DNA"/>
</dbReference>
<organism evidence="2 3">
    <name type="scientific">Caminibacter pacificus</name>
    <dbReference type="NCBI Taxonomy" id="1424653"/>
    <lineage>
        <taxon>Bacteria</taxon>
        <taxon>Pseudomonadati</taxon>
        <taxon>Campylobacterota</taxon>
        <taxon>Epsilonproteobacteria</taxon>
        <taxon>Nautiliales</taxon>
        <taxon>Nautiliaceae</taxon>
        <taxon>Caminibacter</taxon>
    </lineage>
</organism>
<reference evidence="4" key="1">
    <citation type="submission" date="2018-03" db="EMBL/GenBank/DDBJ databases">
        <title>A comparative analysis of the Nautiliaceae.</title>
        <authorList>
            <person name="Grosche A."/>
            <person name="Smedile F."/>
            <person name="Vetriani C."/>
        </authorList>
    </citation>
    <scope>NUCLEOTIDE SEQUENCE [LARGE SCALE GENOMIC DNA]</scope>
    <source>
        <strain evidence="4">TB6</strain>
    </source>
</reference>
<dbReference type="RefSeq" id="WP_123353142.1">
    <property type="nucleotide sequence ID" value="NZ_CP027432.2"/>
</dbReference>
<keyword evidence="4" id="KW-1185">Reference proteome</keyword>
<evidence type="ECO:0000313" key="2">
    <source>
        <dbReference type="EMBL" id="ROR38850.1"/>
    </source>
</evidence>
<name>A0AAJ4RBD6_9BACT</name>
<proteinExistence type="predicted"/>
<protein>
    <submittedName>
        <fullName evidence="2">Uncharacterized protein</fullName>
    </submittedName>
</protein>
<reference evidence="1" key="3">
    <citation type="submission" date="2019-06" db="EMBL/GenBank/DDBJ databases">
        <title>A comparative analysis of the Nautiliaceae.</title>
        <authorList>
            <person name="Grosche A."/>
            <person name="Smedile F."/>
            <person name="Vetriani C."/>
        </authorList>
    </citation>
    <scope>NUCLEOTIDE SEQUENCE</scope>
    <source>
        <strain evidence="1">TB6</strain>
    </source>
</reference>